<dbReference type="RefSeq" id="WP_214159186.1">
    <property type="nucleotide sequence ID" value="NZ_JAHBAY010000013.1"/>
</dbReference>
<evidence type="ECO:0000313" key="4">
    <source>
        <dbReference type="Proteomes" id="UP001197247"/>
    </source>
</evidence>
<evidence type="ECO:0000259" key="2">
    <source>
        <dbReference type="Pfam" id="PF12158"/>
    </source>
</evidence>
<dbReference type="Pfam" id="PF12158">
    <property type="entry name" value="DUF3592"/>
    <property type="match status" value="1"/>
</dbReference>
<keyword evidence="4" id="KW-1185">Reference proteome</keyword>
<feature type="transmembrane region" description="Helical" evidence="1">
    <location>
        <begin position="12"/>
        <end position="28"/>
    </location>
</feature>
<keyword evidence="1" id="KW-0472">Membrane</keyword>
<dbReference type="InterPro" id="IPR021994">
    <property type="entry name" value="DUF3592"/>
</dbReference>
<dbReference type="EMBL" id="JAHBAY010000013">
    <property type="protein sequence ID" value="MBT0772644.1"/>
    <property type="molecule type" value="Genomic_DNA"/>
</dbReference>
<organism evidence="3 4">
    <name type="scientific">Kineosporia corallincola</name>
    <dbReference type="NCBI Taxonomy" id="2835133"/>
    <lineage>
        <taxon>Bacteria</taxon>
        <taxon>Bacillati</taxon>
        <taxon>Actinomycetota</taxon>
        <taxon>Actinomycetes</taxon>
        <taxon>Kineosporiales</taxon>
        <taxon>Kineosporiaceae</taxon>
        <taxon>Kineosporia</taxon>
    </lineage>
</organism>
<gene>
    <name evidence="3" type="ORF">KIH74_27115</name>
</gene>
<reference evidence="3 4" key="1">
    <citation type="submission" date="2021-05" db="EMBL/GenBank/DDBJ databases">
        <title>Kineosporia and Streptomyces sp. nov. two new marine actinobacteria isolated from Coral.</title>
        <authorList>
            <person name="Buangrab K."/>
            <person name="Sutthacheep M."/>
            <person name="Yeemin T."/>
            <person name="Harunari E."/>
            <person name="Igarashi Y."/>
            <person name="Kanchanasin P."/>
            <person name="Tanasupawat S."/>
            <person name="Phongsopitanun W."/>
        </authorList>
    </citation>
    <scope>NUCLEOTIDE SEQUENCE [LARGE SCALE GENOMIC DNA]</scope>
    <source>
        <strain evidence="3 4">J2-2</strain>
    </source>
</reference>
<dbReference type="Proteomes" id="UP001197247">
    <property type="component" value="Unassembled WGS sequence"/>
</dbReference>
<name>A0ABS5TR46_9ACTN</name>
<comment type="caution">
    <text evidence="3">The sequence shown here is derived from an EMBL/GenBank/DDBJ whole genome shotgun (WGS) entry which is preliminary data.</text>
</comment>
<evidence type="ECO:0000256" key="1">
    <source>
        <dbReference type="SAM" id="Phobius"/>
    </source>
</evidence>
<keyword evidence="1" id="KW-0812">Transmembrane</keyword>
<protein>
    <submittedName>
        <fullName evidence="3">DUF3592 domain-containing protein</fullName>
    </submittedName>
</protein>
<proteinExistence type="predicted"/>
<feature type="transmembrane region" description="Helical" evidence="1">
    <location>
        <begin position="116"/>
        <end position="134"/>
    </location>
</feature>
<accession>A0ABS5TR46</accession>
<evidence type="ECO:0000313" key="3">
    <source>
        <dbReference type="EMBL" id="MBT0772644.1"/>
    </source>
</evidence>
<keyword evidence="1" id="KW-1133">Transmembrane helix</keyword>
<sequence length="135" mass="15101">MYDTGDTMLMMRVVLGALVLLCVAVGLLRRRRQDDLRRSWPQVPGEVVGTRAPIGGGARHQPVIRYRTQEGETITLIRESGVSIATPVTGRRVPVWYDPADPQRFRTQVYPVDRHGSFSFGVAVLLAVIFLVAWL</sequence>
<feature type="domain" description="DUF3592" evidence="2">
    <location>
        <begin position="43"/>
        <end position="106"/>
    </location>
</feature>